<dbReference type="OrthoDB" id="140919at2"/>
<comment type="caution">
    <text evidence="10">The sequence shown here is derived from an EMBL/GenBank/DDBJ whole genome shotgun (WGS) entry which is preliminary data.</text>
</comment>
<keyword evidence="11" id="KW-1185">Reference proteome</keyword>
<dbReference type="GO" id="GO:0004347">
    <property type="term" value="F:glucose-6-phosphate isomerase activity"/>
    <property type="evidence" value="ECO:0007669"/>
    <property type="project" value="UniProtKB-UniRule"/>
</dbReference>
<dbReference type="PANTHER" id="PTHR11469">
    <property type="entry name" value="GLUCOSE-6-PHOSPHATE ISOMERASE"/>
    <property type="match status" value="1"/>
</dbReference>
<organism evidence="10 11">
    <name type="scientific">Mycoplasma testudineum</name>
    <dbReference type="NCBI Taxonomy" id="244584"/>
    <lineage>
        <taxon>Bacteria</taxon>
        <taxon>Bacillati</taxon>
        <taxon>Mycoplasmatota</taxon>
        <taxon>Mollicutes</taxon>
        <taxon>Mycoplasmataceae</taxon>
        <taxon>Mycoplasma</taxon>
    </lineage>
</organism>
<dbReference type="Proteomes" id="UP000295518">
    <property type="component" value="Unassembled WGS sequence"/>
</dbReference>
<comment type="function">
    <text evidence="8">Catalyzes the reversible isomerization of glucose-6-phosphate to fructose-6-phosphate.</text>
</comment>
<keyword evidence="6 8" id="KW-0413">Isomerase</keyword>
<comment type="subcellular location">
    <subcellularLocation>
        <location evidence="8">Cytoplasm</location>
    </subcellularLocation>
</comment>
<dbReference type="CDD" id="cd05015">
    <property type="entry name" value="SIS_PGI_1"/>
    <property type="match status" value="1"/>
</dbReference>
<dbReference type="InterPro" id="IPR046348">
    <property type="entry name" value="SIS_dom_sf"/>
</dbReference>
<keyword evidence="3 8" id="KW-0312">Gluconeogenesis</keyword>
<dbReference type="UniPathway" id="UPA00109">
    <property type="reaction ID" value="UER00181"/>
</dbReference>
<evidence type="ECO:0000313" key="11">
    <source>
        <dbReference type="Proteomes" id="UP000295518"/>
    </source>
</evidence>
<evidence type="ECO:0000256" key="4">
    <source>
        <dbReference type="ARBA" id="ARBA00022490"/>
    </source>
</evidence>
<proteinExistence type="inferred from homology"/>
<evidence type="ECO:0000313" key="10">
    <source>
        <dbReference type="EMBL" id="TDO19462.1"/>
    </source>
</evidence>
<dbReference type="UniPathway" id="UPA00138"/>
<evidence type="ECO:0000256" key="3">
    <source>
        <dbReference type="ARBA" id="ARBA00022432"/>
    </source>
</evidence>
<dbReference type="NCBIfam" id="NF010697">
    <property type="entry name" value="PRK14097.1"/>
    <property type="match status" value="1"/>
</dbReference>
<dbReference type="AlphaFoldDB" id="A0A4R6IC03"/>
<dbReference type="CDD" id="cd05016">
    <property type="entry name" value="SIS_PGI_2"/>
    <property type="match status" value="1"/>
</dbReference>
<comment type="catalytic activity">
    <reaction evidence="7 8 9">
        <text>alpha-D-glucose 6-phosphate = beta-D-fructose 6-phosphate</text>
        <dbReference type="Rhea" id="RHEA:11816"/>
        <dbReference type="ChEBI" id="CHEBI:57634"/>
        <dbReference type="ChEBI" id="CHEBI:58225"/>
        <dbReference type="EC" id="5.3.1.9"/>
    </reaction>
</comment>
<dbReference type="PROSITE" id="PS51463">
    <property type="entry name" value="P_GLUCOSE_ISOMERASE_3"/>
    <property type="match status" value="1"/>
</dbReference>
<keyword evidence="5 8" id="KW-0324">Glycolysis</keyword>
<evidence type="ECO:0000256" key="2">
    <source>
        <dbReference type="ARBA" id="ARBA00006604"/>
    </source>
</evidence>
<dbReference type="InterPro" id="IPR001672">
    <property type="entry name" value="G6P_Isomerase"/>
</dbReference>
<feature type="active site" evidence="8">
    <location>
        <position position="417"/>
    </location>
</feature>
<dbReference type="InterPro" id="IPR035482">
    <property type="entry name" value="SIS_PGI_2"/>
</dbReference>
<comment type="caution">
    <text evidence="8">Lacks conserved residue(s) required for the propagation of feature annotation.</text>
</comment>
<comment type="pathway">
    <text evidence="8">Carbohydrate biosynthesis; gluconeogenesis.</text>
</comment>
<evidence type="ECO:0000256" key="5">
    <source>
        <dbReference type="ARBA" id="ARBA00023152"/>
    </source>
</evidence>
<name>A0A4R6IC03_9MOLU</name>
<dbReference type="SUPFAM" id="SSF53697">
    <property type="entry name" value="SIS domain"/>
    <property type="match status" value="1"/>
</dbReference>
<gene>
    <name evidence="8" type="primary">pgi</name>
    <name evidence="10" type="ORF">EI74_0733</name>
</gene>
<comment type="similarity">
    <text evidence="2 8 9">Belongs to the GPI family.</text>
</comment>
<reference evidence="10 11" key="1">
    <citation type="submission" date="2019-03" db="EMBL/GenBank/DDBJ databases">
        <title>Genomic Encyclopedia of Archaeal and Bacterial Type Strains, Phase II (KMG-II): from individual species to whole genera.</title>
        <authorList>
            <person name="Goeker M."/>
        </authorList>
    </citation>
    <scope>NUCLEOTIDE SEQUENCE [LARGE SCALE GENOMIC DNA]</scope>
    <source>
        <strain evidence="10 11">ATCC 700618</strain>
    </source>
</reference>
<dbReference type="GO" id="GO:0006094">
    <property type="term" value="P:gluconeogenesis"/>
    <property type="evidence" value="ECO:0007669"/>
    <property type="project" value="UniProtKB-UniRule"/>
</dbReference>
<comment type="pathway">
    <text evidence="1 8 9">Carbohydrate degradation; glycolysis; D-glyceraldehyde 3-phosphate and glycerone phosphate from D-glucose: step 2/4.</text>
</comment>
<dbReference type="InterPro" id="IPR035476">
    <property type="entry name" value="SIS_PGI_1"/>
</dbReference>
<dbReference type="GO" id="GO:0006096">
    <property type="term" value="P:glycolytic process"/>
    <property type="evidence" value="ECO:0007669"/>
    <property type="project" value="UniProtKB-UniRule"/>
</dbReference>
<dbReference type="HAMAP" id="MF_00473">
    <property type="entry name" value="G6P_isomerase"/>
    <property type="match status" value="1"/>
</dbReference>
<feature type="active site" description="Proton donor" evidence="8">
    <location>
        <position position="281"/>
    </location>
</feature>
<dbReference type="Gene3D" id="3.40.50.10490">
    <property type="entry name" value="Glucose-6-phosphate isomerase like protein, domain 1"/>
    <property type="match status" value="2"/>
</dbReference>
<dbReference type="PANTHER" id="PTHR11469:SF1">
    <property type="entry name" value="GLUCOSE-6-PHOSPHATE ISOMERASE"/>
    <property type="match status" value="1"/>
</dbReference>
<dbReference type="GO" id="GO:0051156">
    <property type="term" value="P:glucose 6-phosphate metabolic process"/>
    <property type="evidence" value="ECO:0007669"/>
    <property type="project" value="TreeGrafter"/>
</dbReference>
<dbReference type="PROSITE" id="PS00765">
    <property type="entry name" value="P_GLUCOSE_ISOMERASE_1"/>
    <property type="match status" value="1"/>
</dbReference>
<dbReference type="GO" id="GO:0005829">
    <property type="term" value="C:cytosol"/>
    <property type="evidence" value="ECO:0007669"/>
    <property type="project" value="TreeGrafter"/>
</dbReference>
<evidence type="ECO:0000256" key="8">
    <source>
        <dbReference type="HAMAP-Rule" id="MF_00473"/>
    </source>
</evidence>
<keyword evidence="4 8" id="KW-0963">Cytoplasm</keyword>
<dbReference type="EC" id="5.3.1.9" evidence="8"/>
<dbReference type="InterPro" id="IPR018189">
    <property type="entry name" value="Phosphoglucose_isomerase_CS"/>
</dbReference>
<evidence type="ECO:0000256" key="7">
    <source>
        <dbReference type="ARBA" id="ARBA00029321"/>
    </source>
</evidence>
<protein>
    <recommendedName>
        <fullName evidence="8">Glucose-6-phosphate isomerase</fullName>
        <shortName evidence="8">GPI</shortName>
        <ecNumber evidence="8">5.3.1.9</ecNumber>
    </recommendedName>
    <alternativeName>
        <fullName evidence="8">Phosphoglucose isomerase</fullName>
        <shortName evidence="8">PGI</shortName>
    </alternativeName>
    <alternativeName>
        <fullName evidence="8">Phosphohexose isomerase</fullName>
        <shortName evidence="8">PHI</shortName>
    </alternativeName>
</protein>
<sequence length="431" mass="48432">MSKIKLILDHAVSMDNILKYKDKVKTINEEMNKFNTPGFEKLGWKDLPETYNKEEFKLMKTKALEWQKDNVEILVVIGIGGSYMGAKAAIEFLQGEYPTNRAMEILFAGTNLSSTDLYQKLRYVEKKKFAICVISKSGTTLEPAIAFREFSALLEKKVGPHNAKDYISVVTDANTGTLAELTKIKGYTKFVLPENVGGRFSVLTPVGIFPMLCVGIDAEAVLKGAAKENELYKSSDLENNIAYQYAVARYLLHTKYPAELLVAYEPFLKHLTLWWKQLFAESEGKLEKGLYPTVALNSQDLHSVGQFIQEGSKMLFETIMWVEKPQFDLKIEDSIENIDGLNYLIDTSVHNINRAAYEGTLAAHVNVGKVPNIQLIIEDNSPESLGALFMFFERAVAMSGYLLKVNPFDNPGVEVYKANMINKLKANSKSK</sequence>
<dbReference type="FunFam" id="3.40.50.10490:FF:000016">
    <property type="entry name" value="Glucose-6-phosphate isomerase"/>
    <property type="match status" value="1"/>
</dbReference>
<dbReference type="PRINTS" id="PR00662">
    <property type="entry name" value="G6PISOMERASE"/>
</dbReference>
<dbReference type="EMBL" id="SNWN01000014">
    <property type="protein sequence ID" value="TDO19462.1"/>
    <property type="molecule type" value="Genomic_DNA"/>
</dbReference>
<evidence type="ECO:0000256" key="6">
    <source>
        <dbReference type="ARBA" id="ARBA00023235"/>
    </source>
</evidence>
<evidence type="ECO:0000256" key="9">
    <source>
        <dbReference type="RuleBase" id="RU000612"/>
    </source>
</evidence>
<accession>A0A4R6IC03</accession>
<evidence type="ECO:0000256" key="1">
    <source>
        <dbReference type="ARBA" id="ARBA00004926"/>
    </source>
</evidence>
<dbReference type="GO" id="GO:0097367">
    <property type="term" value="F:carbohydrate derivative binding"/>
    <property type="evidence" value="ECO:0007669"/>
    <property type="project" value="InterPro"/>
</dbReference>
<dbReference type="GO" id="GO:0048029">
    <property type="term" value="F:monosaccharide binding"/>
    <property type="evidence" value="ECO:0007669"/>
    <property type="project" value="TreeGrafter"/>
</dbReference>
<dbReference type="Pfam" id="PF00342">
    <property type="entry name" value="PGI"/>
    <property type="match status" value="1"/>
</dbReference>
<dbReference type="RefSeq" id="WP_094254883.1">
    <property type="nucleotide sequence ID" value="NZ_NNCE01000006.1"/>
</dbReference>